<proteinExistence type="predicted"/>
<comment type="caution">
    <text evidence="1">The sequence shown here is derived from an EMBL/GenBank/DDBJ whole genome shotgun (WGS) entry which is preliminary data.</text>
</comment>
<dbReference type="Proteomes" id="UP000485569">
    <property type="component" value="Unassembled WGS sequence"/>
</dbReference>
<accession>A0A1V5T4D1</accession>
<dbReference type="EMBL" id="MWBQ01000014">
    <property type="protein sequence ID" value="OQA61619.1"/>
    <property type="molecule type" value="Genomic_DNA"/>
</dbReference>
<organism evidence="1">
    <name type="scientific">Candidatus Atribacter allofermentans</name>
    <dbReference type="NCBI Taxonomy" id="1852833"/>
    <lineage>
        <taxon>Bacteria</taxon>
        <taxon>Pseudomonadati</taxon>
        <taxon>Atribacterota</taxon>
        <taxon>Atribacteria</taxon>
        <taxon>Atribacterales</taxon>
        <taxon>Atribacteraceae</taxon>
        <taxon>Atribacter</taxon>
    </lineage>
</organism>
<protein>
    <submittedName>
        <fullName evidence="1">Uncharacterized protein</fullName>
    </submittedName>
</protein>
<sequence length="521" mass="55371">MPINVEVPGYGLVEFEDENQARQYFQNKEKKDAAEAGFSVPEYRELHKKSQEAYERNKGIKKEKGFGDYAEDVVRGVAGQPFLRKATSGATLGLTEPVAAGISSLIRKGMGDDKSLGDIYKDVAGDQRTDLKRMEEEHPLQSMLGEIAGIVAPGGAYNRLLGAAGKAIKVPGLATESLPFLQKLALKGAQGGVANLGAGSIGKVSSGAIGEAKEWNPAMDFLLGMAGDVVGEVLGAAGNAAAKGTKNAATRIMNSFLKPSVKDLQQGKNLGAEILERTNWPRTMKGYSKIAQEGLQKNEEILQSAISNNNIPIDNEIVAKEIEKLKNVYDPIPGGMKPIGATDDLGKVEEALSHIRQSPETLAGDANILKRNISKQLKQNSFYNPDPSLATSTAILKNQRQGIQKAIENVVPEAKSINQELSVYKRLEEAVDKNLNSKGRSNIFNLMSLLSALGGGVGGAAFGGTGGGLIGLLAPMALGTPLGKSSSAQVLKYLASKMENLGNVSRYAAPIISRRLSNENN</sequence>
<name>A0A1V5T4D1_9BACT</name>
<evidence type="ECO:0000313" key="1">
    <source>
        <dbReference type="EMBL" id="OQA61619.1"/>
    </source>
</evidence>
<gene>
    <name evidence="1" type="ORF">BWY41_00046</name>
</gene>
<dbReference type="AlphaFoldDB" id="A0A1V5T4D1"/>
<reference evidence="1" key="1">
    <citation type="submission" date="2017-02" db="EMBL/GenBank/DDBJ databases">
        <title>Delving into the versatile metabolic prowess of the omnipresent phylum Bacteroidetes.</title>
        <authorList>
            <person name="Nobu M.K."/>
            <person name="Mei R."/>
            <person name="Narihiro T."/>
            <person name="Kuroda K."/>
            <person name="Liu W.-T."/>
        </authorList>
    </citation>
    <scope>NUCLEOTIDE SEQUENCE</scope>
    <source>
        <strain evidence="1">ADurb.Bin276</strain>
    </source>
</reference>